<name>A0A4R5VCQ8_9BACT</name>
<evidence type="ECO:0000256" key="1">
    <source>
        <dbReference type="ARBA" id="ARBA00007435"/>
    </source>
</evidence>
<dbReference type="EMBL" id="SMUW01000022">
    <property type="protein sequence ID" value="TDK50108.1"/>
    <property type="molecule type" value="Genomic_DNA"/>
</dbReference>
<feature type="domain" description="GIY-YIG" evidence="2">
    <location>
        <begin position="3"/>
        <end position="78"/>
    </location>
</feature>
<evidence type="ECO:0000313" key="4">
    <source>
        <dbReference type="Proteomes" id="UP000295438"/>
    </source>
</evidence>
<dbReference type="Gene3D" id="3.40.1440.10">
    <property type="entry name" value="GIY-YIG endonuclease"/>
    <property type="match status" value="1"/>
</dbReference>
<gene>
    <name evidence="3" type="ORF">E1898_01755</name>
</gene>
<sequence>MKEVYYAYVLKSKGFEYFYKGHCSDLEKRLKQHNSGMTRSIRPYIPFEIVYFEEFATLQEAIKRERFFKTSRGRKFLKEKLAT</sequence>
<dbReference type="Proteomes" id="UP000295438">
    <property type="component" value="Unassembled WGS sequence"/>
</dbReference>
<dbReference type="PANTHER" id="PTHR34477">
    <property type="entry name" value="UPF0213 PROTEIN YHBQ"/>
    <property type="match status" value="1"/>
</dbReference>
<proteinExistence type="inferred from homology"/>
<comment type="caution">
    <text evidence="3">The sequence shown here is derived from an EMBL/GenBank/DDBJ whole genome shotgun (WGS) entry which is preliminary data.</text>
</comment>
<dbReference type="InterPro" id="IPR050190">
    <property type="entry name" value="UPF0213_domain"/>
</dbReference>
<keyword evidence="4" id="KW-1185">Reference proteome</keyword>
<dbReference type="AlphaFoldDB" id="A0A4R5VCQ8"/>
<evidence type="ECO:0000313" key="3">
    <source>
        <dbReference type="EMBL" id="TDK50108.1"/>
    </source>
</evidence>
<dbReference type="Pfam" id="PF01541">
    <property type="entry name" value="GIY-YIG"/>
    <property type="match status" value="1"/>
</dbReference>
<comment type="similarity">
    <text evidence="1">Belongs to the UPF0213 family.</text>
</comment>
<organism evidence="3 4">
    <name type="scientific">Algoriphagus formosus</name>
    <dbReference type="NCBI Taxonomy" id="2007308"/>
    <lineage>
        <taxon>Bacteria</taxon>
        <taxon>Pseudomonadati</taxon>
        <taxon>Bacteroidota</taxon>
        <taxon>Cytophagia</taxon>
        <taxon>Cytophagales</taxon>
        <taxon>Cyclobacteriaceae</taxon>
        <taxon>Algoriphagus</taxon>
    </lineage>
</organism>
<accession>A0A4R5VCQ8</accession>
<dbReference type="RefSeq" id="WP_133389592.1">
    <property type="nucleotide sequence ID" value="NZ_SMUW01000022.1"/>
</dbReference>
<dbReference type="PROSITE" id="PS50164">
    <property type="entry name" value="GIY_YIG"/>
    <property type="match status" value="1"/>
</dbReference>
<dbReference type="InterPro" id="IPR000305">
    <property type="entry name" value="GIY-YIG_endonuc"/>
</dbReference>
<dbReference type="InterPro" id="IPR035901">
    <property type="entry name" value="GIY-YIG_endonuc_sf"/>
</dbReference>
<evidence type="ECO:0000259" key="2">
    <source>
        <dbReference type="PROSITE" id="PS50164"/>
    </source>
</evidence>
<reference evidence="3 4" key="1">
    <citation type="submission" date="2019-03" db="EMBL/GenBank/DDBJ databases">
        <title>Algoriphagus aquimaris sp. nov., isolated form marine sediment in Pohang, Korea.</title>
        <authorList>
            <person name="Kim J."/>
            <person name="Yoon S.-H."/>
            <person name="Lee S.-S."/>
        </authorList>
    </citation>
    <scope>NUCLEOTIDE SEQUENCE [LARGE SCALE GENOMIC DNA]</scope>
    <source>
        <strain evidence="3 4">F21</strain>
    </source>
</reference>
<dbReference type="CDD" id="cd10449">
    <property type="entry name" value="GIY-YIG_SLX1_like"/>
    <property type="match status" value="1"/>
</dbReference>
<dbReference type="SUPFAM" id="SSF82771">
    <property type="entry name" value="GIY-YIG endonuclease"/>
    <property type="match status" value="1"/>
</dbReference>
<dbReference type="PANTHER" id="PTHR34477:SF5">
    <property type="entry name" value="BSL5627 PROTEIN"/>
    <property type="match status" value="1"/>
</dbReference>
<protein>
    <submittedName>
        <fullName evidence="3">GIY-YIG nuclease family protein</fullName>
    </submittedName>
</protein>